<reference evidence="2" key="1">
    <citation type="journal article" date="2021" name="Environ. Microbiol.">
        <title>Cryptic niche differentiation of novel sediment ecotypes of Rugeria pomeroyi correlates with nitrate respiration.</title>
        <authorList>
            <person name="Lin X."/>
            <person name="McNichol J."/>
            <person name="Chu X."/>
            <person name="Qian Y."/>
            <person name="Luo H."/>
        </authorList>
    </citation>
    <scope>NUCLEOTIDE SEQUENCE</scope>
    <source>
        <strain evidence="2">SZCCDBB064</strain>
    </source>
</reference>
<dbReference type="PANTHER" id="PTHR30441">
    <property type="entry name" value="DUF748 DOMAIN-CONTAINING PROTEIN"/>
    <property type="match status" value="1"/>
</dbReference>
<dbReference type="RefSeq" id="WP_234218583.1">
    <property type="nucleotide sequence ID" value="NZ_JAGQAF010000002.1"/>
</dbReference>
<gene>
    <name evidence="2" type="ORF">KBY27_04645</name>
</gene>
<proteinExistence type="predicted"/>
<evidence type="ECO:0000313" key="2">
    <source>
        <dbReference type="EMBL" id="MCE8536738.1"/>
    </source>
</evidence>
<organism evidence="2 3">
    <name type="scientific">Ruegeria pomeroyi</name>
    <dbReference type="NCBI Taxonomy" id="89184"/>
    <lineage>
        <taxon>Bacteria</taxon>
        <taxon>Pseudomonadati</taxon>
        <taxon>Pseudomonadota</taxon>
        <taxon>Alphaproteobacteria</taxon>
        <taxon>Rhodobacterales</taxon>
        <taxon>Roseobacteraceae</taxon>
        <taxon>Ruegeria</taxon>
    </lineage>
</organism>
<dbReference type="PANTHER" id="PTHR30441:SF4">
    <property type="entry name" value="PROTEIN ASMA"/>
    <property type="match status" value="1"/>
</dbReference>
<evidence type="ECO:0000259" key="1">
    <source>
        <dbReference type="Pfam" id="PF05170"/>
    </source>
</evidence>
<dbReference type="GO" id="GO:0090313">
    <property type="term" value="P:regulation of protein targeting to membrane"/>
    <property type="evidence" value="ECO:0007669"/>
    <property type="project" value="TreeGrafter"/>
</dbReference>
<comment type="caution">
    <text evidence="2">The sequence shown here is derived from an EMBL/GenBank/DDBJ whole genome shotgun (WGS) entry which is preliminary data.</text>
</comment>
<feature type="domain" description="AsmA" evidence="1">
    <location>
        <begin position="8"/>
        <end position="166"/>
    </location>
</feature>
<dbReference type="GO" id="GO:0005886">
    <property type="term" value="C:plasma membrane"/>
    <property type="evidence" value="ECO:0007669"/>
    <property type="project" value="TreeGrafter"/>
</dbReference>
<name>A0A9Q3WJP1_9RHOB</name>
<dbReference type="InterPro" id="IPR007844">
    <property type="entry name" value="AsmA"/>
</dbReference>
<dbReference type="Pfam" id="PF05170">
    <property type="entry name" value="AsmA"/>
    <property type="match status" value="2"/>
</dbReference>
<sequence>MRWIVRIGITLVLAAVVLVAALLLLPGDRLARLAIEQIRKQTGREVTVAGEVKLSFWPVLGVETGPVTVANADWASAAPMLQAQGLAIGVAAPALLGGEVRITRILAQDPVLRLETAKGRVNWEFSPSGVTGGAAAPATSGAGGQLVTLDGLELKNARLIYVEEGKTSFDFGGVDLSASWPATDAPLKMAARLEPGAGPISVDLTLADLGAFSNEQVSAMQMTMAAPRTSITFDGRASIDGALAGTATLDTSDSSAMLAAFGQSGISLPRGLGQRADLKAQVTYTADGRLALRDLAADLDGNRLNGAADVTVADPPQVTARLTADALDLTGLGAASGGTGSGGGDTGSGWSETAIDASALALANGSLHLTARSIALPGLELGQSALGLSLDNSRAVVEMAPVSLFSGQLTGQLVANNRNGLSVGGDLRAEGVEMREALATLGGIERLSGAASGELKFLGVGQSEAQIMRSLSGEGRLAMGRGVISGFDLDNLMGRGAKGGGTTVFNSLTASYRMDKGNLFNEDLLMLLDNFKANGTGRVGLGARDIDYLFTPVALRANAGQGIAVPVRIVGPWADPAIRPDLSQVIEAATGLDKEAVETKAKDELRRKLGEELDTEITPDQDVEELIKDRLEQEATKGLLKLLGAD</sequence>
<dbReference type="Proteomes" id="UP000813672">
    <property type="component" value="Unassembled WGS sequence"/>
</dbReference>
<dbReference type="EMBL" id="JAGQAF010000002">
    <property type="protein sequence ID" value="MCE8536738.1"/>
    <property type="molecule type" value="Genomic_DNA"/>
</dbReference>
<dbReference type="AlphaFoldDB" id="A0A9Q3WJP1"/>
<feature type="domain" description="AsmA" evidence="1">
    <location>
        <begin position="214"/>
        <end position="523"/>
    </location>
</feature>
<accession>A0A9Q3WJP1</accession>
<protein>
    <submittedName>
        <fullName evidence="2">AsmA family protein</fullName>
    </submittedName>
</protein>
<evidence type="ECO:0000313" key="3">
    <source>
        <dbReference type="Proteomes" id="UP000813672"/>
    </source>
</evidence>
<dbReference type="InterPro" id="IPR052894">
    <property type="entry name" value="AsmA-related"/>
</dbReference>